<gene>
    <name evidence="2" type="ORF">Cgig2_028169</name>
</gene>
<evidence type="ECO:0000313" key="2">
    <source>
        <dbReference type="EMBL" id="KAJ8427498.1"/>
    </source>
</evidence>
<organism evidence="2 3">
    <name type="scientific">Carnegiea gigantea</name>
    <dbReference type="NCBI Taxonomy" id="171969"/>
    <lineage>
        <taxon>Eukaryota</taxon>
        <taxon>Viridiplantae</taxon>
        <taxon>Streptophyta</taxon>
        <taxon>Embryophyta</taxon>
        <taxon>Tracheophyta</taxon>
        <taxon>Spermatophyta</taxon>
        <taxon>Magnoliopsida</taxon>
        <taxon>eudicotyledons</taxon>
        <taxon>Gunneridae</taxon>
        <taxon>Pentapetalae</taxon>
        <taxon>Caryophyllales</taxon>
        <taxon>Cactineae</taxon>
        <taxon>Cactaceae</taxon>
        <taxon>Cactoideae</taxon>
        <taxon>Echinocereeae</taxon>
        <taxon>Carnegiea</taxon>
    </lineage>
</organism>
<evidence type="ECO:0000313" key="3">
    <source>
        <dbReference type="Proteomes" id="UP001153076"/>
    </source>
</evidence>
<feature type="compositionally biased region" description="Acidic residues" evidence="1">
    <location>
        <begin position="118"/>
        <end position="127"/>
    </location>
</feature>
<dbReference type="EMBL" id="JAKOGI010001138">
    <property type="protein sequence ID" value="KAJ8427498.1"/>
    <property type="molecule type" value="Genomic_DNA"/>
</dbReference>
<feature type="region of interest" description="Disordered" evidence="1">
    <location>
        <begin position="78"/>
        <end position="128"/>
    </location>
</feature>
<dbReference type="Proteomes" id="UP001153076">
    <property type="component" value="Unassembled WGS sequence"/>
</dbReference>
<dbReference type="AlphaFoldDB" id="A0A9Q1GWR3"/>
<sequence length="152" mass="16780">MALIKPSRLLKQYHPKSAVSLGAIWTLWTRLNARVVQAMQLIGYDKGANIMPRCGHDLRGRQLVLGQNIHGAPGTLLPLPQSQGLAPQENDPSLKVEGPSWDEELVYAPSEDKRLDDPSEEEEDVPPEMELVLVEATSAPSFDELRAEHGLP</sequence>
<comment type="caution">
    <text evidence="2">The sequence shown here is derived from an EMBL/GenBank/DDBJ whole genome shotgun (WGS) entry which is preliminary data.</text>
</comment>
<name>A0A9Q1GWR3_9CARY</name>
<reference evidence="2" key="1">
    <citation type="submission" date="2022-04" db="EMBL/GenBank/DDBJ databases">
        <title>Carnegiea gigantea Genome sequencing and assembly v2.</title>
        <authorList>
            <person name="Copetti D."/>
            <person name="Sanderson M.J."/>
            <person name="Burquez A."/>
            <person name="Wojciechowski M.F."/>
        </authorList>
    </citation>
    <scope>NUCLEOTIDE SEQUENCE</scope>
    <source>
        <strain evidence="2">SGP5-SGP5p</strain>
        <tissue evidence="2">Aerial part</tissue>
    </source>
</reference>
<accession>A0A9Q1GWR3</accession>
<protein>
    <submittedName>
        <fullName evidence="2">Uncharacterized protein</fullName>
    </submittedName>
</protein>
<proteinExistence type="predicted"/>
<keyword evidence="3" id="KW-1185">Reference proteome</keyword>
<evidence type="ECO:0000256" key="1">
    <source>
        <dbReference type="SAM" id="MobiDB-lite"/>
    </source>
</evidence>